<dbReference type="InterPro" id="IPR043150">
    <property type="entry name" value="Phytochrome_PHY_sf"/>
</dbReference>
<dbReference type="Gene3D" id="3.30.565.10">
    <property type="entry name" value="Histidine kinase-like ATPase, C-terminal domain"/>
    <property type="match status" value="1"/>
</dbReference>
<dbReference type="InterPro" id="IPR035965">
    <property type="entry name" value="PAS-like_dom_sf"/>
</dbReference>
<comment type="catalytic activity">
    <reaction evidence="1">
        <text>ATP + protein L-histidine = ADP + protein N-phospho-L-histidine.</text>
        <dbReference type="EC" id="2.7.13.3"/>
    </reaction>
</comment>
<dbReference type="EMBL" id="CP002156">
    <property type="protein sequence ID" value="ADM10079.1"/>
    <property type="molecule type" value="Genomic_DNA"/>
</dbReference>
<reference evidence="15 16" key="2">
    <citation type="journal article" date="2011" name="J. Bacteriol.">
        <title>Complete genome sequence of strain HTCC2503T of Parvularcula bermudensis, the type species of the order "Parvularculales" in the class Alphaproteobacteria.</title>
        <authorList>
            <person name="Oh H.M."/>
            <person name="Kang I."/>
            <person name="Vergin K.L."/>
            <person name="Kang D."/>
            <person name="Rhee K.H."/>
            <person name="Giovannoni S.J."/>
            <person name="Cho J.C."/>
        </authorList>
    </citation>
    <scope>NUCLEOTIDE SEQUENCE [LARGE SCALE GENOMIC DNA]</scope>
    <source>
        <strain evidence="16">ATCC BAA-594 / HTCC2503 / KCTC 12087</strain>
    </source>
</reference>
<organism evidence="15 16">
    <name type="scientific">Parvularcula bermudensis (strain ATCC BAA-594 / HTCC2503 / KCTC 12087)</name>
    <dbReference type="NCBI Taxonomy" id="314260"/>
    <lineage>
        <taxon>Bacteria</taxon>
        <taxon>Pseudomonadati</taxon>
        <taxon>Pseudomonadota</taxon>
        <taxon>Alphaproteobacteria</taxon>
        <taxon>Parvularculales</taxon>
        <taxon>Parvularculaceae</taxon>
        <taxon>Parvularcula</taxon>
    </lineage>
</organism>
<keyword evidence="16" id="KW-1185">Reference proteome</keyword>
<keyword evidence="5" id="KW-0716">Sensory transduction</keyword>
<dbReference type="GO" id="GO:0000160">
    <property type="term" value="P:phosphorelay signal transduction system"/>
    <property type="evidence" value="ECO:0007669"/>
    <property type="project" value="InterPro"/>
</dbReference>
<dbReference type="Gene3D" id="3.40.50.2300">
    <property type="match status" value="1"/>
</dbReference>
<keyword evidence="8" id="KW-0418">Kinase</keyword>
<dbReference type="EC" id="2.7.13.3" evidence="2"/>
<keyword evidence="11" id="KW-0675">Receptor</keyword>
<dbReference type="AlphaFoldDB" id="E0TEY6"/>
<dbReference type="SMART" id="SM00448">
    <property type="entry name" value="REC"/>
    <property type="match status" value="1"/>
</dbReference>
<dbReference type="InterPro" id="IPR016132">
    <property type="entry name" value="Phyto_chromo_attachment"/>
</dbReference>
<dbReference type="Gene3D" id="3.30.450.20">
    <property type="entry name" value="PAS domain"/>
    <property type="match status" value="1"/>
</dbReference>
<keyword evidence="9" id="KW-0067">ATP-binding</keyword>
<evidence type="ECO:0000256" key="11">
    <source>
        <dbReference type="ARBA" id="ARBA00023170"/>
    </source>
</evidence>
<dbReference type="PIRSF" id="PIRSF036397">
    <property type="entry name" value="Bactrphtchrm_rec"/>
    <property type="match status" value="1"/>
</dbReference>
<accession>E0TEY6</accession>
<dbReference type="PROSITE" id="PS50046">
    <property type="entry name" value="PHYTOCHROME_2"/>
    <property type="match status" value="1"/>
</dbReference>
<evidence type="ECO:0000259" key="14">
    <source>
        <dbReference type="PROSITE" id="PS50110"/>
    </source>
</evidence>
<dbReference type="Pfam" id="PF01590">
    <property type="entry name" value="GAF"/>
    <property type="match status" value="1"/>
</dbReference>
<dbReference type="OrthoDB" id="9760752at2"/>
<dbReference type="InterPro" id="IPR011102">
    <property type="entry name" value="Sig_transdc_His_kinase_HWE"/>
</dbReference>
<dbReference type="GO" id="GO:0005524">
    <property type="term" value="F:ATP binding"/>
    <property type="evidence" value="ECO:0007669"/>
    <property type="project" value="UniProtKB-KW"/>
</dbReference>
<dbReference type="HOGENOM" id="CLU_000445_50_1_5"/>
<reference evidence="16" key="1">
    <citation type="submission" date="2010-08" db="EMBL/GenBank/DDBJ databases">
        <title>Genome sequence of Parvularcula bermudensis HTCC2503.</title>
        <authorList>
            <person name="Kang D.-M."/>
            <person name="Oh H.-M."/>
            <person name="Cho J.-C."/>
        </authorList>
    </citation>
    <scope>NUCLEOTIDE SEQUENCE [LARGE SCALE GENOMIC DNA]</scope>
    <source>
        <strain evidence="16">ATCC BAA-594 / HTCC2503 / KCTC 12087</strain>
    </source>
</reference>
<dbReference type="InterPro" id="IPR013515">
    <property type="entry name" value="Phytochrome_cen-reg"/>
</dbReference>
<evidence type="ECO:0000256" key="1">
    <source>
        <dbReference type="ARBA" id="ARBA00000085"/>
    </source>
</evidence>
<dbReference type="eggNOG" id="COG4251">
    <property type="taxonomic scope" value="Bacteria"/>
</dbReference>
<evidence type="ECO:0000256" key="10">
    <source>
        <dbReference type="ARBA" id="ARBA00022991"/>
    </source>
</evidence>
<name>E0TEY6_PARBH</name>
<evidence type="ECO:0000256" key="7">
    <source>
        <dbReference type="ARBA" id="ARBA00022741"/>
    </source>
</evidence>
<dbReference type="Proteomes" id="UP000001302">
    <property type="component" value="Chromosome"/>
</dbReference>
<gene>
    <name evidence="15" type="ordered locus">PB2503_10134</name>
</gene>
<dbReference type="PRINTS" id="PR01033">
    <property type="entry name" value="PHYTOCHROME"/>
</dbReference>
<proteinExistence type="predicted"/>
<dbReference type="InterPro" id="IPR001789">
    <property type="entry name" value="Sig_transdc_resp-reg_receiver"/>
</dbReference>
<keyword evidence="7" id="KW-0547">Nucleotide-binding</keyword>
<dbReference type="PANTHER" id="PTHR41523">
    <property type="entry name" value="TWO-COMPONENT SYSTEM SENSOR PROTEIN"/>
    <property type="match status" value="1"/>
</dbReference>
<evidence type="ECO:0000256" key="9">
    <source>
        <dbReference type="ARBA" id="ARBA00022840"/>
    </source>
</evidence>
<dbReference type="Gene3D" id="3.30.450.40">
    <property type="match status" value="1"/>
</dbReference>
<dbReference type="InterPro" id="IPR013654">
    <property type="entry name" value="PAS_2"/>
</dbReference>
<dbReference type="GO" id="GO:0006355">
    <property type="term" value="P:regulation of DNA-templated transcription"/>
    <property type="evidence" value="ECO:0007669"/>
    <property type="project" value="InterPro"/>
</dbReference>
<feature type="domain" description="Response regulatory" evidence="14">
    <location>
        <begin position="748"/>
        <end position="859"/>
    </location>
</feature>
<evidence type="ECO:0000256" key="4">
    <source>
        <dbReference type="ARBA" id="ARBA00022553"/>
    </source>
</evidence>
<dbReference type="InterPro" id="IPR036890">
    <property type="entry name" value="HATPase_C_sf"/>
</dbReference>
<dbReference type="PROSITE" id="PS50110">
    <property type="entry name" value="RESPONSE_REGULATORY"/>
    <property type="match status" value="1"/>
</dbReference>
<keyword evidence="10" id="KW-0157">Chromophore</keyword>
<dbReference type="InterPro" id="IPR029016">
    <property type="entry name" value="GAF-like_dom_sf"/>
</dbReference>
<dbReference type="Pfam" id="PF08446">
    <property type="entry name" value="PAS_2"/>
    <property type="match status" value="1"/>
</dbReference>
<dbReference type="STRING" id="314260.PB2503_10134"/>
<evidence type="ECO:0000313" key="15">
    <source>
        <dbReference type="EMBL" id="ADM10079.1"/>
    </source>
</evidence>
<dbReference type="PANTHER" id="PTHR41523:SF7">
    <property type="entry name" value="HISTIDINE KINASE"/>
    <property type="match status" value="1"/>
</dbReference>
<keyword evidence="6" id="KW-0808">Transferase</keyword>
<sequence length="867" mass="95782">MTSDNLLSPDMPVDLTNCDREPIHQLGHIQSFGFLFCLSSDWSILKVSENVNQFLPLQVSDLVGEHASRVLTPDALHDLRSQLQMLSHEDSVERVFHLQPFSCTDYLYDVALHMSGRSIILEFERSETSQHRDYTPTVRSMIGRVQQSSTLADLSKMASRHVRALTGFDRVMVYRFAPDGSGEVVAESKNADLDPYLNLRYPASDIPQQARALYVRNPVRIISDVHSVPVKIVPATDENEAPLDLSLSTLRSVSPIHIEYLRNMGVAASMSLSITYQGKLWGLIACHHYRPMVLSFEKRTACELFAQMLSFLVSDFESRAALDATTRSRTVHDRIMAMIAEGEGLADNFDILIDQMAAIIQFDGAALAIDDHIVRSGTTPSVQDIQGLLRFLNTTHGSEVYAADSLSRYYPQAQSFASHAAGLLALPVSRRPRDYLLLFRRELRRTVTWAGDPRKSATVPGPNGPRLTPRKSFEAWQEELSFHSAPWTEGEIAAADSLRVTLLEVVLRMTAAASEAQAAHKAQQDILIAELNHRVRNILNLIRGVITQSNVNLATAEQLSNVLEGRIDALARAHDQITDHNWGPQSVHNLINIETEAYGTDQLDRVKLTGTDAYLVPSAATTLSLVVHELTTNAVKYGALSVENGSIEIQLTEDESDLVITWRESGGPTILAPSRKGFGSTLIEKSIPYDLGGDASVSFPPEGLRGKFRIPGRFIDRFWEATQAELSVPKRAKAAAQEETLTLPPLASALIVEDNLIIALDTEEMLSALGVKTIDLASNMATADRLISKKKFSIVCLDINLGGEESFPLAERLSKTNTPHIFTTGFGAAGLPDQYETNAPILKKPYRLEDLKHAIARACSETLGQYR</sequence>
<evidence type="ECO:0000256" key="8">
    <source>
        <dbReference type="ARBA" id="ARBA00022777"/>
    </source>
</evidence>
<dbReference type="SUPFAM" id="SSF55781">
    <property type="entry name" value="GAF domain-like"/>
    <property type="match status" value="2"/>
</dbReference>
<protein>
    <recommendedName>
        <fullName evidence="2">histidine kinase</fullName>
        <ecNumber evidence="2">2.7.13.3</ecNumber>
    </recommendedName>
</protein>
<dbReference type="InterPro" id="IPR001294">
    <property type="entry name" value="Phytochrome"/>
</dbReference>
<dbReference type="eggNOG" id="COG0784">
    <property type="taxonomic scope" value="Bacteria"/>
</dbReference>
<evidence type="ECO:0000313" key="16">
    <source>
        <dbReference type="Proteomes" id="UP000001302"/>
    </source>
</evidence>
<dbReference type="GO" id="GO:0004673">
    <property type="term" value="F:protein histidine kinase activity"/>
    <property type="evidence" value="ECO:0007669"/>
    <property type="project" value="UniProtKB-EC"/>
</dbReference>
<keyword evidence="4 12" id="KW-0597">Phosphoprotein</keyword>
<dbReference type="Pfam" id="PF00360">
    <property type="entry name" value="PHY"/>
    <property type="match status" value="1"/>
</dbReference>
<evidence type="ECO:0000256" key="12">
    <source>
        <dbReference type="PROSITE-ProRule" id="PRU00169"/>
    </source>
</evidence>
<dbReference type="GO" id="GO:0009584">
    <property type="term" value="P:detection of visible light"/>
    <property type="evidence" value="ECO:0007669"/>
    <property type="project" value="InterPro"/>
</dbReference>
<evidence type="ECO:0000256" key="2">
    <source>
        <dbReference type="ARBA" id="ARBA00012438"/>
    </source>
</evidence>
<dbReference type="SMART" id="SM00911">
    <property type="entry name" value="HWE_HK"/>
    <property type="match status" value="1"/>
</dbReference>
<evidence type="ECO:0000259" key="13">
    <source>
        <dbReference type="PROSITE" id="PS50046"/>
    </source>
</evidence>
<dbReference type="Pfam" id="PF07536">
    <property type="entry name" value="HWE_HK"/>
    <property type="match status" value="1"/>
</dbReference>
<evidence type="ECO:0000256" key="5">
    <source>
        <dbReference type="ARBA" id="ARBA00022606"/>
    </source>
</evidence>
<dbReference type="SUPFAM" id="SSF55874">
    <property type="entry name" value="ATPase domain of HSP90 chaperone/DNA topoisomerase II/histidine kinase"/>
    <property type="match status" value="1"/>
</dbReference>
<dbReference type="SMART" id="SM00065">
    <property type="entry name" value="GAF"/>
    <property type="match status" value="1"/>
</dbReference>
<dbReference type="InterPro" id="IPR003018">
    <property type="entry name" value="GAF"/>
</dbReference>
<feature type="modified residue" description="4-aspartylphosphate" evidence="12">
    <location>
        <position position="798"/>
    </location>
</feature>
<evidence type="ECO:0000256" key="3">
    <source>
        <dbReference type="ARBA" id="ARBA00022543"/>
    </source>
</evidence>
<dbReference type="Gene3D" id="3.30.450.270">
    <property type="match status" value="1"/>
</dbReference>
<dbReference type="InterPro" id="IPR009219">
    <property type="entry name" value="Bactrphtchr_CheY"/>
</dbReference>
<dbReference type="RefSeq" id="WP_013301053.1">
    <property type="nucleotide sequence ID" value="NC_014414.1"/>
</dbReference>
<dbReference type="InterPro" id="IPR011006">
    <property type="entry name" value="CheY-like_superfamily"/>
</dbReference>
<dbReference type="SUPFAM" id="SSF52172">
    <property type="entry name" value="CheY-like"/>
    <property type="match status" value="1"/>
</dbReference>
<keyword evidence="3" id="KW-0600">Photoreceptor protein</keyword>
<feature type="domain" description="Phytochrome chromophore attachment site" evidence="13">
    <location>
        <begin position="150"/>
        <end position="307"/>
    </location>
</feature>
<dbReference type="SUPFAM" id="SSF55785">
    <property type="entry name" value="PYP-like sensor domain (PAS domain)"/>
    <property type="match status" value="1"/>
</dbReference>
<evidence type="ECO:0000256" key="6">
    <source>
        <dbReference type="ARBA" id="ARBA00022679"/>
    </source>
</evidence>
<dbReference type="GO" id="GO:0009881">
    <property type="term" value="F:photoreceptor activity"/>
    <property type="evidence" value="ECO:0007669"/>
    <property type="project" value="UniProtKB-KW"/>
</dbReference>
<dbReference type="KEGG" id="pbr:PB2503_10134"/>